<evidence type="ECO:0000256" key="1">
    <source>
        <dbReference type="SAM" id="Phobius"/>
    </source>
</evidence>
<comment type="caution">
    <text evidence="2">The sequence shown here is derived from an EMBL/GenBank/DDBJ whole genome shotgun (WGS) entry which is preliminary data.</text>
</comment>
<keyword evidence="1" id="KW-0472">Membrane</keyword>
<evidence type="ECO:0000313" key="3">
    <source>
        <dbReference type="Proteomes" id="UP000176631"/>
    </source>
</evidence>
<feature type="transmembrane region" description="Helical" evidence="1">
    <location>
        <begin position="24"/>
        <end position="47"/>
    </location>
</feature>
<reference evidence="2 3" key="1">
    <citation type="journal article" date="2016" name="Nat. Commun.">
        <title>Thousands of microbial genomes shed light on interconnected biogeochemical processes in an aquifer system.</title>
        <authorList>
            <person name="Anantharaman K."/>
            <person name="Brown C.T."/>
            <person name="Hug L.A."/>
            <person name="Sharon I."/>
            <person name="Castelle C.J."/>
            <person name="Probst A.J."/>
            <person name="Thomas B.C."/>
            <person name="Singh A."/>
            <person name="Wilkins M.J."/>
            <person name="Karaoz U."/>
            <person name="Brodie E.L."/>
            <person name="Williams K.H."/>
            <person name="Hubbard S.S."/>
            <person name="Banfield J.F."/>
        </authorList>
    </citation>
    <scope>NUCLEOTIDE SEQUENCE [LARGE SCALE GENOMIC DNA]</scope>
</reference>
<keyword evidence="1" id="KW-1133">Transmembrane helix</keyword>
<keyword evidence="1" id="KW-0812">Transmembrane</keyword>
<dbReference type="AlphaFoldDB" id="A0A1G1WA34"/>
<proteinExistence type="predicted"/>
<protein>
    <submittedName>
        <fullName evidence="2">Uncharacterized protein</fullName>
    </submittedName>
</protein>
<gene>
    <name evidence="2" type="ORF">A2172_03910</name>
</gene>
<dbReference type="Proteomes" id="UP000176631">
    <property type="component" value="Unassembled WGS sequence"/>
</dbReference>
<accession>A0A1G1WA34</accession>
<sequence>MSAKFKILVEGSHFPNLPEIGNTIISNTAAGIISTVIGGIILFLIGLKLGVYKRVSNAITESTSKAVERGFSKKEKKELVEEIGTLKLLIGEGEDIKKIAESQSTAYQSENFKPLKKRWELNVSTFLSQISPRYSLEAQYKAWSLVGTGPYKSTTDNLYWQRKYLNQISDSITILLSAKDQMEKILRSG</sequence>
<evidence type="ECO:0000313" key="2">
    <source>
        <dbReference type="EMBL" id="OGY24533.1"/>
    </source>
</evidence>
<dbReference type="EMBL" id="MHCP01000006">
    <property type="protein sequence ID" value="OGY24533.1"/>
    <property type="molecule type" value="Genomic_DNA"/>
</dbReference>
<organism evidence="2 3">
    <name type="scientific">Candidatus Woykebacteria bacterium RBG_13_40_15</name>
    <dbReference type="NCBI Taxonomy" id="1802593"/>
    <lineage>
        <taxon>Bacteria</taxon>
        <taxon>Candidatus Woykeibacteriota</taxon>
    </lineage>
</organism>
<name>A0A1G1WA34_9BACT</name>